<proteinExistence type="predicted"/>
<accession>A0A486SG32</accession>
<dbReference type="EMBL" id="CAAHCY010000005">
    <property type="protein sequence ID" value="VGM12812.1"/>
    <property type="molecule type" value="Genomic_DNA"/>
</dbReference>
<name>A0A486SG32_KLEPN</name>
<evidence type="ECO:0000313" key="1">
    <source>
        <dbReference type="EMBL" id="VGM12812.1"/>
    </source>
</evidence>
<reference evidence="1" key="1">
    <citation type="submission" date="2019-03" db="EMBL/GenBank/DDBJ databases">
        <authorList>
            <consortium name="Pathogen Informatics"/>
        </authorList>
    </citation>
    <scope>NUCLEOTIDE SEQUENCE</scope>
    <source>
        <strain evidence="1">5012STDY7626354</strain>
    </source>
</reference>
<dbReference type="AlphaFoldDB" id="A0A486SG32"/>
<protein>
    <submittedName>
        <fullName evidence="1">Uncharacterized protein</fullName>
    </submittedName>
</protein>
<gene>
    <name evidence="1" type="ORF">SAMEA4873555_03369</name>
</gene>
<sequence>MSIKGIYGVLSDSFIVPHCRDSCVFVFFVWNLRSGNLHGFHLHCVLLNNSSAIYLSIGSGFNLLYQG</sequence>
<organism evidence="1">
    <name type="scientific">Klebsiella pneumoniae</name>
    <dbReference type="NCBI Taxonomy" id="573"/>
    <lineage>
        <taxon>Bacteria</taxon>
        <taxon>Pseudomonadati</taxon>
        <taxon>Pseudomonadota</taxon>
        <taxon>Gammaproteobacteria</taxon>
        <taxon>Enterobacterales</taxon>
        <taxon>Enterobacteriaceae</taxon>
        <taxon>Klebsiella/Raoultella group</taxon>
        <taxon>Klebsiella</taxon>
        <taxon>Klebsiella pneumoniae complex</taxon>
    </lineage>
</organism>